<reference evidence="2 4" key="1">
    <citation type="submission" date="2015-09" db="EMBL/GenBank/DDBJ databases">
        <authorList>
            <consortium name="Pathogen Informatics"/>
        </authorList>
    </citation>
    <scope>NUCLEOTIDE SEQUENCE [LARGE SCALE GENOMIC DNA]</scope>
    <source>
        <strain evidence="2 4">2789STDY5608837</strain>
    </source>
</reference>
<evidence type="ECO:0000259" key="1">
    <source>
        <dbReference type="Pfam" id="PF01863"/>
    </source>
</evidence>
<evidence type="ECO:0000313" key="2">
    <source>
        <dbReference type="EMBL" id="CUO52058.1"/>
    </source>
</evidence>
<feature type="domain" description="YgjP-like metallopeptidase" evidence="1">
    <location>
        <begin position="11"/>
        <end position="58"/>
    </location>
</feature>
<dbReference type="PANTHER" id="PTHR30399:SF1">
    <property type="entry name" value="UTP PYROPHOSPHATASE"/>
    <property type="match status" value="1"/>
</dbReference>
<accession>A0A174FT70</accession>
<dbReference type="RefSeq" id="WP_055066400.1">
    <property type="nucleotide sequence ID" value="NZ_CYZD01000013.1"/>
</dbReference>
<dbReference type="Pfam" id="PF01863">
    <property type="entry name" value="YgjP-like"/>
    <property type="match status" value="2"/>
</dbReference>
<dbReference type="AlphaFoldDB" id="A0A174FT70"/>
<name>A0A174FT70_9FIRM</name>
<evidence type="ECO:0000313" key="5">
    <source>
        <dbReference type="Proteomes" id="UP000261222"/>
    </source>
</evidence>
<gene>
    <name evidence="3" type="ORF">DXB81_13115</name>
    <name evidence="2" type="ORF">ERS852394_02381</name>
</gene>
<dbReference type="CDD" id="cd07344">
    <property type="entry name" value="M48_yhfN_like"/>
    <property type="match status" value="1"/>
</dbReference>
<organism evidence="2 4">
    <name type="scientific">Blautia obeum</name>
    <dbReference type="NCBI Taxonomy" id="40520"/>
    <lineage>
        <taxon>Bacteria</taxon>
        <taxon>Bacillati</taxon>
        <taxon>Bacillota</taxon>
        <taxon>Clostridia</taxon>
        <taxon>Lachnospirales</taxon>
        <taxon>Lachnospiraceae</taxon>
        <taxon>Blautia</taxon>
    </lineage>
</organism>
<evidence type="ECO:0000313" key="4">
    <source>
        <dbReference type="Proteomes" id="UP000095409"/>
    </source>
</evidence>
<dbReference type="Gene3D" id="3.30.2010.10">
    <property type="entry name" value="Metalloproteases ('zincins'), catalytic domain"/>
    <property type="match status" value="1"/>
</dbReference>
<dbReference type="Proteomes" id="UP000095409">
    <property type="component" value="Unassembled WGS sequence"/>
</dbReference>
<evidence type="ECO:0000313" key="3">
    <source>
        <dbReference type="EMBL" id="RGN03361.1"/>
    </source>
</evidence>
<feature type="domain" description="YgjP-like metallopeptidase" evidence="1">
    <location>
        <begin position="66"/>
        <end position="175"/>
    </location>
</feature>
<sequence>MEFKLIGSNRKTVAIQVNPDLSITVRAPRYASKREIDRIVEKNETWIYKHIEIIKKNKADYEALNVEKLTSEEIKTLAEQALKLIPQRVEYFARQVGVDYGRITIRNQKTRWGSCSSKGNLNFNCLLMLAPAEILDYVVVHELCHRKEMNHSKAFWAEVEKVLPDYRESVKWLKEKGIVR</sequence>
<dbReference type="InterPro" id="IPR053136">
    <property type="entry name" value="UTP_pyrophosphatase-like"/>
</dbReference>
<dbReference type="EMBL" id="CYZD01000013">
    <property type="protein sequence ID" value="CUO52058.1"/>
    <property type="molecule type" value="Genomic_DNA"/>
</dbReference>
<dbReference type="InterPro" id="IPR002725">
    <property type="entry name" value="YgjP-like_metallopeptidase"/>
</dbReference>
<protein>
    <submittedName>
        <fullName evidence="3">M48 family peptidase</fullName>
    </submittedName>
    <submittedName>
        <fullName evidence="2">Protein of uncharacterized function DUF45</fullName>
    </submittedName>
</protein>
<proteinExistence type="predicted"/>
<dbReference type="Proteomes" id="UP000261222">
    <property type="component" value="Unassembled WGS sequence"/>
</dbReference>
<dbReference type="EMBL" id="QSUB01000006">
    <property type="protein sequence ID" value="RGN03361.1"/>
    <property type="molecule type" value="Genomic_DNA"/>
</dbReference>
<reference evidence="3 5" key="2">
    <citation type="submission" date="2018-08" db="EMBL/GenBank/DDBJ databases">
        <title>A genome reference for cultivated species of the human gut microbiota.</title>
        <authorList>
            <person name="Zou Y."/>
            <person name="Xue W."/>
            <person name="Luo G."/>
        </authorList>
    </citation>
    <scope>NUCLEOTIDE SEQUENCE [LARGE SCALE GENOMIC DNA]</scope>
    <source>
        <strain evidence="3 5">OM06-11AA</strain>
    </source>
</reference>
<dbReference type="PANTHER" id="PTHR30399">
    <property type="entry name" value="UNCHARACTERIZED PROTEIN YGJP"/>
    <property type="match status" value="1"/>
</dbReference>